<reference evidence="3 4" key="1">
    <citation type="journal article" date="2010" name="ChemBioChem">
        <title>Cloning and characterization of the biosynthetic gene cluster of 16-membered macrolide antibiotic FD-891: involvement of a dual functional cytochrome P450 monooxygenase catalyzing epoxidation and hydroxylation.</title>
        <authorList>
            <person name="Kudo F."/>
            <person name="Motegi A."/>
            <person name="Mizoue K."/>
            <person name="Eguchi T."/>
        </authorList>
    </citation>
    <scope>NUCLEOTIDE SEQUENCE [LARGE SCALE GENOMIC DNA]</scope>
    <source>
        <strain evidence="3 4">A-8890</strain>
    </source>
</reference>
<dbReference type="InterPro" id="IPR013217">
    <property type="entry name" value="Methyltransf_12"/>
</dbReference>
<sequence length="263" mass="29012">MTTSDNTPDAPGATSAGTSLWEHDWRHTEGARSIDLRYLQRDPHTTQRPYFAPVLRLAAGHKRFDEKLRLLDVGCANGAFARYVLERRPRWDVSGIDVLPELVDAASAALPQASFSVASICEPRSLPSLQADIVTALTVPSHFDTLDVWLPHLLRMVAADGMAILYGPMNPSPVDLVCRLRHAEGDGEWLPGWNVLSQQTYDSFLTGRARSWDFHYPSVADMGYPTGDPADDLSSRLVSAQDGPRLGNASGLTYRMAFLEIHV</sequence>
<evidence type="ECO:0000313" key="4">
    <source>
        <dbReference type="Proteomes" id="UP001321542"/>
    </source>
</evidence>
<feature type="region of interest" description="Disordered" evidence="1">
    <location>
        <begin position="1"/>
        <end position="22"/>
    </location>
</feature>
<dbReference type="Gene3D" id="3.40.50.150">
    <property type="entry name" value="Vaccinia Virus protein VP39"/>
    <property type="match status" value="1"/>
</dbReference>
<dbReference type="CDD" id="cd02440">
    <property type="entry name" value="AdoMet_MTases"/>
    <property type="match status" value="1"/>
</dbReference>
<dbReference type="SUPFAM" id="SSF53335">
    <property type="entry name" value="S-adenosyl-L-methionine-dependent methyltransferases"/>
    <property type="match status" value="1"/>
</dbReference>
<dbReference type="Proteomes" id="UP001321542">
    <property type="component" value="Chromosome"/>
</dbReference>
<organism evidence="3 4">
    <name type="scientific">Streptomyces graminofaciens</name>
    <dbReference type="NCBI Taxonomy" id="68212"/>
    <lineage>
        <taxon>Bacteria</taxon>
        <taxon>Bacillati</taxon>
        <taxon>Actinomycetota</taxon>
        <taxon>Actinomycetes</taxon>
        <taxon>Kitasatosporales</taxon>
        <taxon>Streptomycetaceae</taxon>
        <taxon>Streptomyces</taxon>
    </lineage>
</organism>
<feature type="domain" description="Methyltransferase type 12" evidence="2">
    <location>
        <begin position="71"/>
        <end position="162"/>
    </location>
</feature>
<protein>
    <recommendedName>
        <fullName evidence="2">Methyltransferase type 12 domain-containing protein</fullName>
    </recommendedName>
</protein>
<evidence type="ECO:0000256" key="1">
    <source>
        <dbReference type="SAM" id="MobiDB-lite"/>
    </source>
</evidence>
<keyword evidence="4" id="KW-1185">Reference proteome</keyword>
<dbReference type="InterPro" id="IPR029063">
    <property type="entry name" value="SAM-dependent_MTases_sf"/>
</dbReference>
<name>A0ABM7F5I2_9ACTN</name>
<gene>
    <name evidence="3" type="ORF">SGFS_031110</name>
</gene>
<evidence type="ECO:0000259" key="2">
    <source>
        <dbReference type="Pfam" id="PF08242"/>
    </source>
</evidence>
<reference evidence="3 4" key="2">
    <citation type="journal article" date="2023" name="ChemBioChem">
        <title>Acyltransferase Domain Exchange between Two Independent Type I Polyketide Synthases in the Same Producer Strain of Macrolide Antibiotics.</title>
        <authorList>
            <person name="Kudo F."/>
            <person name="Kishikawa K."/>
            <person name="Tsuboi K."/>
            <person name="Kido T."/>
            <person name="Usui T."/>
            <person name="Hashimoto J."/>
            <person name="Shin-Ya K."/>
            <person name="Miyanaga A."/>
            <person name="Eguchi T."/>
        </authorList>
    </citation>
    <scope>NUCLEOTIDE SEQUENCE [LARGE SCALE GENOMIC DNA]</scope>
    <source>
        <strain evidence="3 4">A-8890</strain>
    </source>
</reference>
<accession>A0ABM7F5I2</accession>
<proteinExistence type="predicted"/>
<dbReference type="EMBL" id="AP018448">
    <property type="protein sequence ID" value="BBC31817.1"/>
    <property type="molecule type" value="Genomic_DNA"/>
</dbReference>
<dbReference type="Pfam" id="PF08242">
    <property type="entry name" value="Methyltransf_12"/>
    <property type="match status" value="1"/>
</dbReference>
<dbReference type="RefSeq" id="WP_286250641.1">
    <property type="nucleotide sequence ID" value="NZ_AP018448.1"/>
</dbReference>
<evidence type="ECO:0000313" key="3">
    <source>
        <dbReference type="EMBL" id="BBC31817.1"/>
    </source>
</evidence>